<reference evidence="4" key="1">
    <citation type="submission" date="2020-07" db="EMBL/GenBank/DDBJ databases">
        <title>Draft Genome Sequence of a Deep-Sea Yeast, Naganishia (Cryptococcus) liquefaciens strain N6.</title>
        <authorList>
            <person name="Han Y.W."/>
            <person name="Kajitani R."/>
            <person name="Morimoto H."/>
            <person name="Parhat M."/>
            <person name="Tsubouchi H."/>
            <person name="Bakenova O."/>
            <person name="Ogata M."/>
            <person name="Argunhan B."/>
            <person name="Aoki R."/>
            <person name="Kajiwara S."/>
            <person name="Itoh T."/>
            <person name="Iwasaki H."/>
        </authorList>
    </citation>
    <scope>NUCLEOTIDE SEQUENCE</scope>
    <source>
        <strain evidence="4">N6</strain>
    </source>
</reference>
<evidence type="ECO:0000256" key="1">
    <source>
        <dbReference type="SAM" id="Coils"/>
    </source>
</evidence>
<dbReference type="Proteomes" id="UP000620104">
    <property type="component" value="Unassembled WGS sequence"/>
</dbReference>
<dbReference type="SUPFAM" id="SSF54236">
    <property type="entry name" value="Ubiquitin-like"/>
    <property type="match status" value="1"/>
</dbReference>
<dbReference type="CDD" id="cd17080">
    <property type="entry name" value="Ubl_SLD2_Esc2_like"/>
    <property type="match status" value="1"/>
</dbReference>
<evidence type="ECO:0000256" key="2">
    <source>
        <dbReference type="SAM" id="MobiDB-lite"/>
    </source>
</evidence>
<protein>
    <recommendedName>
        <fullName evidence="3">Rad60/SUMO-like domain-containing protein</fullName>
    </recommendedName>
</protein>
<dbReference type="AlphaFoldDB" id="A0A8H3TU53"/>
<dbReference type="EMBL" id="BLZA01000019">
    <property type="protein sequence ID" value="GHJ86943.1"/>
    <property type="molecule type" value="Genomic_DNA"/>
</dbReference>
<sequence>MSAPARPRPRPRPRAKPSGSAESATLIAAAAADSVTKTIITINKETLTVSGKTVQGPSPAAEGVVQVPDEDDDFDIFARRRNAVKDRQSSTDLGKEPSYGRPICTSGPLSATDVSEDEDGHRLKRKRSTSHQASRVRLGGRIEEESEGSTEGDSDGHGRFGDRASGMRRDRQATKPVSRARSISLTPPPQIAPVIPSPSSRPPLPIHTLLDDDDDFQPYPADVWKPTSTGIELDAKDDDTAVENAELAALIARARAKYAAEHYHASSANSAGLREGSNSRSGAFPSAEDSAGYFTDRGIMLQLTVTMRQDPIRAKAISARALKIYEKARVFTIGSKCSLDPIYEKLAEVLDKEKEDIILTYRGERIWSTNFTPERLKIYTDENLEGYEKEAWEKTQQYNDAERIRKLREAQSELAEIAAERQALGARDSGLGGGMHPGEDSDDEIQVTAVINPRAVSVSAGGNAPASTGDGNNEEDAEDTSAILNLTLRGKEGDIKAKAKLTTKMASLVAHYRKQKKIEMEMDIELDGEILQGHSTVADADLDDGDMLSVVPAR</sequence>
<feature type="region of interest" description="Disordered" evidence="2">
    <location>
        <begin position="267"/>
        <end position="287"/>
    </location>
</feature>
<dbReference type="Gene3D" id="3.10.20.90">
    <property type="entry name" value="Phosphatidylinositol 3-kinase Catalytic Subunit, Chain A, domain 1"/>
    <property type="match status" value="1"/>
</dbReference>
<dbReference type="OrthoDB" id="442921at2759"/>
<proteinExistence type="predicted"/>
<keyword evidence="5" id="KW-1185">Reference proteome</keyword>
<feature type="region of interest" description="Disordered" evidence="2">
    <location>
        <begin position="81"/>
        <end position="204"/>
    </location>
</feature>
<gene>
    <name evidence="4" type="ORF">NliqN6_3345</name>
</gene>
<accession>A0A8H3TU53</accession>
<evidence type="ECO:0000313" key="4">
    <source>
        <dbReference type="EMBL" id="GHJ86943.1"/>
    </source>
</evidence>
<name>A0A8H3TU53_9TREE</name>
<dbReference type="Pfam" id="PF11976">
    <property type="entry name" value="Rad60-SLD"/>
    <property type="match status" value="1"/>
</dbReference>
<feature type="coiled-coil region" evidence="1">
    <location>
        <begin position="384"/>
        <end position="427"/>
    </location>
</feature>
<feature type="compositionally biased region" description="Pro residues" evidence="2">
    <location>
        <begin position="186"/>
        <end position="204"/>
    </location>
</feature>
<feature type="domain" description="Rad60/SUMO-like" evidence="3">
    <location>
        <begin position="485"/>
        <end position="551"/>
    </location>
</feature>
<feature type="compositionally biased region" description="Basic and acidic residues" evidence="2">
    <location>
        <begin position="154"/>
        <end position="173"/>
    </location>
</feature>
<keyword evidence="1" id="KW-0175">Coiled coil</keyword>
<dbReference type="InterPro" id="IPR029071">
    <property type="entry name" value="Ubiquitin-like_domsf"/>
</dbReference>
<feature type="region of interest" description="Disordered" evidence="2">
    <location>
        <begin position="457"/>
        <end position="478"/>
    </location>
</feature>
<evidence type="ECO:0000313" key="5">
    <source>
        <dbReference type="Proteomes" id="UP000620104"/>
    </source>
</evidence>
<evidence type="ECO:0000259" key="3">
    <source>
        <dbReference type="Pfam" id="PF11976"/>
    </source>
</evidence>
<feature type="region of interest" description="Disordered" evidence="2">
    <location>
        <begin position="1"/>
        <end position="23"/>
    </location>
</feature>
<feature type="compositionally biased region" description="Basic and acidic residues" evidence="2">
    <location>
        <begin position="83"/>
        <end position="95"/>
    </location>
</feature>
<feature type="compositionally biased region" description="Acidic residues" evidence="2">
    <location>
        <begin position="144"/>
        <end position="153"/>
    </location>
</feature>
<organism evidence="4 5">
    <name type="scientific">Naganishia liquefaciens</name>
    <dbReference type="NCBI Taxonomy" id="104408"/>
    <lineage>
        <taxon>Eukaryota</taxon>
        <taxon>Fungi</taxon>
        <taxon>Dikarya</taxon>
        <taxon>Basidiomycota</taxon>
        <taxon>Agaricomycotina</taxon>
        <taxon>Tremellomycetes</taxon>
        <taxon>Filobasidiales</taxon>
        <taxon>Filobasidiaceae</taxon>
        <taxon>Naganishia</taxon>
    </lineage>
</organism>
<feature type="compositionally biased region" description="Polar residues" evidence="2">
    <location>
        <begin position="267"/>
        <end position="281"/>
    </location>
</feature>
<dbReference type="InterPro" id="IPR022617">
    <property type="entry name" value="Rad60/SUMO-like_dom"/>
</dbReference>
<comment type="caution">
    <text evidence="4">The sequence shown here is derived from an EMBL/GenBank/DDBJ whole genome shotgun (WGS) entry which is preliminary data.</text>
</comment>